<dbReference type="AlphaFoldDB" id="A0A1H1NWY8"/>
<protein>
    <submittedName>
        <fullName evidence="13">ATP-binding cassette, subfamily B</fullName>
    </submittedName>
</protein>
<dbReference type="PANTHER" id="PTHR43394">
    <property type="entry name" value="ATP-DEPENDENT PERMEASE MDL1, MITOCHONDRIAL"/>
    <property type="match status" value="1"/>
</dbReference>
<dbReference type="PROSITE" id="PS00211">
    <property type="entry name" value="ABC_TRANSPORTER_1"/>
    <property type="match status" value="1"/>
</dbReference>
<dbReference type="GO" id="GO:0015421">
    <property type="term" value="F:ABC-type oligopeptide transporter activity"/>
    <property type="evidence" value="ECO:0007669"/>
    <property type="project" value="TreeGrafter"/>
</dbReference>
<evidence type="ECO:0000313" key="14">
    <source>
        <dbReference type="Proteomes" id="UP000199103"/>
    </source>
</evidence>
<evidence type="ECO:0000256" key="5">
    <source>
        <dbReference type="ARBA" id="ARBA00022741"/>
    </source>
</evidence>
<dbReference type="GO" id="GO:0016887">
    <property type="term" value="F:ATP hydrolysis activity"/>
    <property type="evidence" value="ECO:0007669"/>
    <property type="project" value="InterPro"/>
</dbReference>
<dbReference type="FunFam" id="3.40.50.300:FF:000299">
    <property type="entry name" value="ABC transporter ATP-binding protein/permease"/>
    <property type="match status" value="1"/>
</dbReference>
<keyword evidence="14" id="KW-1185">Reference proteome</keyword>
<keyword evidence="2" id="KW-0813">Transport</keyword>
<dbReference type="EMBL" id="LT629772">
    <property type="protein sequence ID" value="SDS03501.1"/>
    <property type="molecule type" value="Genomic_DNA"/>
</dbReference>
<keyword evidence="7 10" id="KW-1133">Transmembrane helix</keyword>
<keyword evidence="5" id="KW-0547">Nucleotide-binding</keyword>
<evidence type="ECO:0000256" key="3">
    <source>
        <dbReference type="ARBA" id="ARBA00022475"/>
    </source>
</evidence>
<dbReference type="PROSITE" id="PS50929">
    <property type="entry name" value="ABC_TM1F"/>
    <property type="match status" value="1"/>
</dbReference>
<proteinExistence type="inferred from homology"/>
<accession>A0A1H1NWY8</accession>
<comment type="similarity">
    <text evidence="9">Belongs to the ABC transporter superfamily. Lipid exporter (TC 3.A.1.106) family.</text>
</comment>
<dbReference type="SMART" id="SM00382">
    <property type="entry name" value="AAA"/>
    <property type="match status" value="1"/>
</dbReference>
<evidence type="ECO:0000256" key="6">
    <source>
        <dbReference type="ARBA" id="ARBA00022840"/>
    </source>
</evidence>
<evidence type="ECO:0000256" key="7">
    <source>
        <dbReference type="ARBA" id="ARBA00022989"/>
    </source>
</evidence>
<organism evidence="13 14">
    <name type="scientific">Microlunatus soli</name>
    <dbReference type="NCBI Taxonomy" id="630515"/>
    <lineage>
        <taxon>Bacteria</taxon>
        <taxon>Bacillati</taxon>
        <taxon>Actinomycetota</taxon>
        <taxon>Actinomycetes</taxon>
        <taxon>Propionibacteriales</taxon>
        <taxon>Propionibacteriaceae</taxon>
        <taxon>Microlunatus</taxon>
    </lineage>
</organism>
<gene>
    <name evidence="13" type="ORF">SAMN04489812_0682</name>
</gene>
<evidence type="ECO:0000256" key="1">
    <source>
        <dbReference type="ARBA" id="ARBA00004651"/>
    </source>
</evidence>
<evidence type="ECO:0000256" key="8">
    <source>
        <dbReference type="ARBA" id="ARBA00023136"/>
    </source>
</evidence>
<dbReference type="InterPro" id="IPR011527">
    <property type="entry name" value="ABC1_TM_dom"/>
</dbReference>
<evidence type="ECO:0000259" key="12">
    <source>
        <dbReference type="PROSITE" id="PS50929"/>
    </source>
</evidence>
<keyword evidence="6 13" id="KW-0067">ATP-binding</keyword>
<keyword evidence="4 10" id="KW-0812">Transmembrane</keyword>
<dbReference type="InterPro" id="IPR036640">
    <property type="entry name" value="ABC1_TM_sf"/>
</dbReference>
<dbReference type="InterPro" id="IPR039421">
    <property type="entry name" value="Type_1_exporter"/>
</dbReference>
<dbReference type="SUPFAM" id="SSF90123">
    <property type="entry name" value="ABC transporter transmembrane region"/>
    <property type="match status" value="1"/>
</dbReference>
<dbReference type="RefSeq" id="WP_091519873.1">
    <property type="nucleotide sequence ID" value="NZ_LT629772.1"/>
</dbReference>
<sequence length="594" mass="63746">MSRPTPRLRTAIPLLGRTFRRFAPHLRQQRRLLVLGLLALIAEVGLRLVEPWPLAYVIDTLARAAGADVRAARTGSDLQTTLIICALALLGAVALRAAASYAMTVLFALAGNRVLARVRSELYDHLNSLSLRFHQSRRIGDLVTRVTGDVGRLQEAVVTAMLPLVGNVITLLGMFVVIVIMDVWLALVVLVVFPVFFLLGTRSTHKIITVSRSQRSAEGALASLATESLGAMPVVTSYSLQERMNDRFATGNDRALKDSVKGKRLSAGLERSTDVLVGLATCLVLFVGAQRVLAGDLSIGELTVFLTYLKTAFRPLRDIAKYTGRISKAAASGERITEILDQHPDIADTSWARPAPRLLGYVEFDGVRLSYGPGRPALRGLDLTIRAGERVAVVGPSGAGKSSLAALITRLREPDSGRVLIDGHDLRDLTLESVRSQVAVVLQDSVLFAGTIADNIGYGIGRPATSEEIVEAARIAGADGFISALPQGYQTELADRGVGLSGGQRQRIAIARAAIRQAPIVILDEALTGLDPDTEAEVVAALGRLTRGRTTVVITHDHRVAADADRVLWIEGGVLIADGHPDQVLQQVPDEVMS</sequence>
<comment type="subcellular location">
    <subcellularLocation>
        <location evidence="1">Cell membrane</location>
        <topology evidence="1">Multi-pass membrane protein</topology>
    </subcellularLocation>
</comment>
<evidence type="ECO:0000256" key="9">
    <source>
        <dbReference type="ARBA" id="ARBA00061644"/>
    </source>
</evidence>
<dbReference type="GO" id="GO:0005886">
    <property type="term" value="C:plasma membrane"/>
    <property type="evidence" value="ECO:0007669"/>
    <property type="project" value="UniProtKB-SubCell"/>
</dbReference>
<feature type="domain" description="ABC transmembrane type-1" evidence="12">
    <location>
        <begin position="34"/>
        <end position="328"/>
    </location>
</feature>
<keyword evidence="3" id="KW-1003">Cell membrane</keyword>
<dbReference type="CDD" id="cd18564">
    <property type="entry name" value="ABC_6TM_exporter_like"/>
    <property type="match status" value="1"/>
</dbReference>
<dbReference type="Gene3D" id="3.40.50.300">
    <property type="entry name" value="P-loop containing nucleotide triphosphate hydrolases"/>
    <property type="match status" value="1"/>
</dbReference>
<dbReference type="Pfam" id="PF00664">
    <property type="entry name" value="ABC_membrane"/>
    <property type="match status" value="1"/>
</dbReference>
<dbReference type="STRING" id="630515.SAMN04489812_0682"/>
<dbReference type="Pfam" id="PF00005">
    <property type="entry name" value="ABC_tran"/>
    <property type="match status" value="1"/>
</dbReference>
<dbReference type="OrthoDB" id="9806127at2"/>
<dbReference type="PANTHER" id="PTHR43394:SF1">
    <property type="entry name" value="ATP-BINDING CASSETTE SUB-FAMILY B MEMBER 10, MITOCHONDRIAL"/>
    <property type="match status" value="1"/>
</dbReference>
<evidence type="ECO:0000259" key="11">
    <source>
        <dbReference type="PROSITE" id="PS50893"/>
    </source>
</evidence>
<keyword evidence="8 10" id="KW-0472">Membrane</keyword>
<dbReference type="PROSITE" id="PS50893">
    <property type="entry name" value="ABC_TRANSPORTER_2"/>
    <property type="match status" value="1"/>
</dbReference>
<dbReference type="InterPro" id="IPR027417">
    <property type="entry name" value="P-loop_NTPase"/>
</dbReference>
<dbReference type="Gene3D" id="1.20.1560.10">
    <property type="entry name" value="ABC transporter type 1, transmembrane domain"/>
    <property type="match status" value="1"/>
</dbReference>
<evidence type="ECO:0000256" key="2">
    <source>
        <dbReference type="ARBA" id="ARBA00022448"/>
    </source>
</evidence>
<evidence type="ECO:0000256" key="10">
    <source>
        <dbReference type="SAM" id="Phobius"/>
    </source>
</evidence>
<dbReference type="InterPro" id="IPR003593">
    <property type="entry name" value="AAA+_ATPase"/>
</dbReference>
<feature type="domain" description="ABC transporter" evidence="11">
    <location>
        <begin position="362"/>
        <end position="594"/>
    </location>
</feature>
<reference evidence="13 14" key="1">
    <citation type="submission" date="2016-10" db="EMBL/GenBank/DDBJ databases">
        <authorList>
            <person name="de Groot N.N."/>
        </authorList>
    </citation>
    <scope>NUCLEOTIDE SEQUENCE [LARGE SCALE GENOMIC DNA]</scope>
    <source>
        <strain evidence="13 14">DSM 21800</strain>
    </source>
</reference>
<dbReference type="SUPFAM" id="SSF52540">
    <property type="entry name" value="P-loop containing nucleoside triphosphate hydrolases"/>
    <property type="match status" value="1"/>
</dbReference>
<dbReference type="InterPro" id="IPR003439">
    <property type="entry name" value="ABC_transporter-like_ATP-bd"/>
</dbReference>
<feature type="transmembrane region" description="Helical" evidence="10">
    <location>
        <begin position="171"/>
        <end position="199"/>
    </location>
</feature>
<dbReference type="GO" id="GO:0005524">
    <property type="term" value="F:ATP binding"/>
    <property type="evidence" value="ECO:0007669"/>
    <property type="project" value="UniProtKB-KW"/>
</dbReference>
<feature type="transmembrane region" description="Helical" evidence="10">
    <location>
        <begin position="81"/>
        <end position="110"/>
    </location>
</feature>
<evidence type="ECO:0000313" key="13">
    <source>
        <dbReference type="EMBL" id="SDS03501.1"/>
    </source>
</evidence>
<evidence type="ECO:0000256" key="4">
    <source>
        <dbReference type="ARBA" id="ARBA00022692"/>
    </source>
</evidence>
<dbReference type="InterPro" id="IPR017871">
    <property type="entry name" value="ABC_transporter-like_CS"/>
</dbReference>
<dbReference type="Proteomes" id="UP000199103">
    <property type="component" value="Chromosome I"/>
</dbReference>
<name>A0A1H1NWY8_9ACTN</name>